<dbReference type="EMBL" id="VUNJ01000002">
    <property type="protein sequence ID" value="MST90761.1"/>
    <property type="molecule type" value="Genomic_DNA"/>
</dbReference>
<organism evidence="1 2">
    <name type="scientific">Ruthenibacterium lactatiformans</name>
    <dbReference type="NCBI Taxonomy" id="1550024"/>
    <lineage>
        <taxon>Bacteria</taxon>
        <taxon>Bacillati</taxon>
        <taxon>Bacillota</taxon>
        <taxon>Clostridia</taxon>
        <taxon>Eubacteriales</taxon>
        <taxon>Oscillospiraceae</taxon>
        <taxon>Ruthenibacterium</taxon>
    </lineage>
</organism>
<dbReference type="AlphaFoldDB" id="A0A6I2U5V2"/>
<proteinExistence type="predicted"/>
<protein>
    <submittedName>
        <fullName evidence="1">Uncharacterized protein</fullName>
    </submittedName>
</protein>
<reference evidence="1 2" key="1">
    <citation type="submission" date="2019-08" db="EMBL/GenBank/DDBJ databases">
        <title>In-depth cultivation of the pig gut microbiome towards novel bacterial diversity and tailored functional studies.</title>
        <authorList>
            <person name="Wylensek D."/>
            <person name="Hitch T.C.A."/>
            <person name="Clavel T."/>
        </authorList>
    </citation>
    <scope>NUCLEOTIDE SEQUENCE [LARGE SCALE GENOMIC DNA]</scope>
    <source>
        <strain evidence="1 2">WCA3-601-WT-6J</strain>
    </source>
</reference>
<dbReference type="RefSeq" id="WP_154521380.1">
    <property type="nucleotide sequence ID" value="NZ_CAUBPW010000018.1"/>
</dbReference>
<sequence>MSRQYAKAEELNGEVFRKKAAGETNREKAESYGLQTIVSFYTFSICETHLLNPEYTQFYNFKRIELETASRPTQSGAGPQNSSLFCDEALYSLHCALFDISIRPWG</sequence>
<dbReference type="Proteomes" id="UP000431913">
    <property type="component" value="Unassembled WGS sequence"/>
</dbReference>
<dbReference type="GeneID" id="42858888"/>
<evidence type="ECO:0000313" key="1">
    <source>
        <dbReference type="EMBL" id="MST90761.1"/>
    </source>
</evidence>
<gene>
    <name evidence="1" type="ORF">FYJ76_02215</name>
</gene>
<name>A0A6I2U5V2_9FIRM</name>
<evidence type="ECO:0000313" key="2">
    <source>
        <dbReference type="Proteomes" id="UP000431913"/>
    </source>
</evidence>
<accession>A0A6I2U5V2</accession>
<comment type="caution">
    <text evidence="1">The sequence shown here is derived from an EMBL/GenBank/DDBJ whole genome shotgun (WGS) entry which is preliminary data.</text>
</comment>